<keyword evidence="3" id="KW-0479">Metal-binding</keyword>
<dbReference type="InterPro" id="IPR012675">
    <property type="entry name" value="Beta-grasp_dom_sf"/>
</dbReference>
<dbReference type="PROSITE" id="PS51085">
    <property type="entry name" value="2FE2S_FER_2"/>
    <property type="match status" value="1"/>
</dbReference>
<evidence type="ECO:0000313" key="8">
    <source>
        <dbReference type="EMBL" id="ADK79174.1"/>
    </source>
</evidence>
<dbReference type="InterPro" id="IPR001041">
    <property type="entry name" value="2Fe-2S_ferredoxin-type"/>
</dbReference>
<dbReference type="PANTHER" id="PTHR23426">
    <property type="entry name" value="FERREDOXIN/ADRENODOXIN"/>
    <property type="match status" value="1"/>
</dbReference>
<dbReference type="Proteomes" id="UP000002318">
    <property type="component" value="Chromosome"/>
</dbReference>
<dbReference type="KEGG" id="ssm:Spirs_0014"/>
<evidence type="ECO:0000256" key="6">
    <source>
        <dbReference type="ARBA" id="ARBA00034078"/>
    </source>
</evidence>
<protein>
    <submittedName>
        <fullName evidence="8">Ferredoxin</fullName>
    </submittedName>
</protein>
<dbReference type="SUPFAM" id="SSF54292">
    <property type="entry name" value="2Fe-2S ferredoxin-like"/>
    <property type="match status" value="1"/>
</dbReference>
<dbReference type="InterPro" id="IPR001055">
    <property type="entry name" value="Adrenodoxin-like"/>
</dbReference>
<evidence type="ECO:0000256" key="5">
    <source>
        <dbReference type="ARBA" id="ARBA00023014"/>
    </source>
</evidence>
<gene>
    <name evidence="8" type="ordered locus">Spirs_0014</name>
</gene>
<organism evidence="8 9">
    <name type="scientific">Sediminispirochaeta smaragdinae (strain DSM 11293 / JCM 15392 / SEBR 4228)</name>
    <name type="common">Spirochaeta smaragdinae</name>
    <dbReference type="NCBI Taxonomy" id="573413"/>
    <lineage>
        <taxon>Bacteria</taxon>
        <taxon>Pseudomonadati</taxon>
        <taxon>Spirochaetota</taxon>
        <taxon>Spirochaetia</taxon>
        <taxon>Spirochaetales</taxon>
        <taxon>Spirochaetaceae</taxon>
        <taxon>Sediminispirochaeta</taxon>
    </lineage>
</organism>
<keyword evidence="5" id="KW-0411">Iron-sulfur</keyword>
<dbReference type="OrthoDB" id="9810588at2"/>
<sequence length="105" mass="11431">MATLIVEGYDRLITASPAISLLNTLLREGIPISHLCGGKAQCGTCRVKILDGESFCSPMGERERLRLSGKEGTLPESVRLACQTYIRGRVVVRILASGRSLDKKE</sequence>
<proteinExistence type="inferred from homology"/>
<evidence type="ECO:0000256" key="2">
    <source>
        <dbReference type="ARBA" id="ARBA00022714"/>
    </source>
</evidence>
<reference evidence="8 9" key="1">
    <citation type="journal article" date="2010" name="Stand. Genomic Sci.">
        <title>Complete genome sequence of Spirochaeta smaragdinae type strain (SEBR 4228).</title>
        <authorList>
            <person name="Mavromatis K."/>
            <person name="Yasawong M."/>
            <person name="Chertkov O."/>
            <person name="Lapidus A."/>
            <person name="Lucas S."/>
            <person name="Nolan M."/>
            <person name="Del Rio T.G."/>
            <person name="Tice H."/>
            <person name="Cheng J.F."/>
            <person name="Pitluck S."/>
            <person name="Liolios K."/>
            <person name="Ivanova N."/>
            <person name="Tapia R."/>
            <person name="Han C."/>
            <person name="Bruce D."/>
            <person name="Goodwin L."/>
            <person name="Pati A."/>
            <person name="Chen A."/>
            <person name="Palaniappan K."/>
            <person name="Land M."/>
            <person name="Hauser L."/>
            <person name="Chang Y.J."/>
            <person name="Jeffries C.D."/>
            <person name="Detter J.C."/>
            <person name="Rohde M."/>
            <person name="Brambilla E."/>
            <person name="Spring S."/>
            <person name="Goker M."/>
            <person name="Sikorski J."/>
            <person name="Woyke T."/>
            <person name="Bristow J."/>
            <person name="Eisen J.A."/>
            <person name="Markowitz V."/>
            <person name="Hugenholtz P."/>
            <person name="Klenk H.P."/>
            <person name="Kyrpides N.C."/>
        </authorList>
    </citation>
    <scope>NUCLEOTIDE SEQUENCE [LARGE SCALE GENOMIC DNA]</scope>
    <source>
        <strain evidence="9">DSM 11293 / JCM 15392 / SEBR 4228</strain>
    </source>
</reference>
<dbReference type="Gene3D" id="3.10.20.30">
    <property type="match status" value="1"/>
</dbReference>
<evidence type="ECO:0000256" key="4">
    <source>
        <dbReference type="ARBA" id="ARBA00023004"/>
    </source>
</evidence>
<dbReference type="EMBL" id="CP002116">
    <property type="protein sequence ID" value="ADK79174.1"/>
    <property type="molecule type" value="Genomic_DNA"/>
</dbReference>
<dbReference type="PANTHER" id="PTHR23426:SF65">
    <property type="entry name" value="FERREDOXIN-2, MITOCHONDRIAL"/>
    <property type="match status" value="1"/>
</dbReference>
<dbReference type="CDD" id="cd00207">
    <property type="entry name" value="fer2"/>
    <property type="match status" value="1"/>
</dbReference>
<comment type="similarity">
    <text evidence="1">Belongs to the adrenodoxin/putidaredoxin family.</text>
</comment>
<dbReference type="STRING" id="573413.Spirs_0014"/>
<dbReference type="GO" id="GO:0009055">
    <property type="term" value="F:electron transfer activity"/>
    <property type="evidence" value="ECO:0007669"/>
    <property type="project" value="TreeGrafter"/>
</dbReference>
<evidence type="ECO:0000256" key="3">
    <source>
        <dbReference type="ARBA" id="ARBA00022723"/>
    </source>
</evidence>
<dbReference type="GO" id="GO:0140647">
    <property type="term" value="P:P450-containing electron transport chain"/>
    <property type="evidence" value="ECO:0007669"/>
    <property type="project" value="InterPro"/>
</dbReference>
<keyword evidence="9" id="KW-1185">Reference proteome</keyword>
<name>E1R6P2_SEDSS</name>
<dbReference type="GO" id="GO:0046872">
    <property type="term" value="F:metal ion binding"/>
    <property type="evidence" value="ECO:0007669"/>
    <property type="project" value="UniProtKB-KW"/>
</dbReference>
<keyword evidence="2" id="KW-0001">2Fe-2S</keyword>
<dbReference type="GO" id="GO:0051537">
    <property type="term" value="F:2 iron, 2 sulfur cluster binding"/>
    <property type="evidence" value="ECO:0007669"/>
    <property type="project" value="UniProtKB-KW"/>
</dbReference>
<comment type="cofactor">
    <cofactor evidence="6">
        <name>[2Fe-2S] cluster</name>
        <dbReference type="ChEBI" id="CHEBI:190135"/>
    </cofactor>
</comment>
<evidence type="ECO:0000259" key="7">
    <source>
        <dbReference type="PROSITE" id="PS51085"/>
    </source>
</evidence>
<dbReference type="Pfam" id="PF00111">
    <property type="entry name" value="Fer2"/>
    <property type="match status" value="1"/>
</dbReference>
<dbReference type="RefSeq" id="WP_013252638.1">
    <property type="nucleotide sequence ID" value="NC_014364.1"/>
</dbReference>
<evidence type="ECO:0000256" key="1">
    <source>
        <dbReference type="ARBA" id="ARBA00010914"/>
    </source>
</evidence>
<keyword evidence="4" id="KW-0408">Iron</keyword>
<evidence type="ECO:0000313" key="9">
    <source>
        <dbReference type="Proteomes" id="UP000002318"/>
    </source>
</evidence>
<dbReference type="eggNOG" id="COG0633">
    <property type="taxonomic scope" value="Bacteria"/>
</dbReference>
<dbReference type="AlphaFoldDB" id="E1R6P2"/>
<accession>E1R6P2</accession>
<feature type="domain" description="2Fe-2S ferredoxin-type" evidence="7">
    <location>
        <begin position="1"/>
        <end position="98"/>
    </location>
</feature>
<dbReference type="HOGENOM" id="CLU_082632_5_2_12"/>
<dbReference type="InterPro" id="IPR036010">
    <property type="entry name" value="2Fe-2S_ferredoxin-like_sf"/>
</dbReference>